<evidence type="ECO:0000256" key="2">
    <source>
        <dbReference type="ARBA" id="ARBA00022670"/>
    </source>
</evidence>
<reference evidence="9 10" key="2">
    <citation type="submission" date="2017-11" db="EMBL/GenBank/DDBJ databases">
        <authorList>
            <person name="Han C.G."/>
        </authorList>
    </citation>
    <scope>NUCLEOTIDE SEQUENCE [LARGE SCALE GENOMIC DNA]</scope>
    <source>
        <strain evidence="10">ATCC 43555</strain>
        <strain evidence="9">ATCC43555</strain>
    </source>
</reference>
<dbReference type="SUPFAM" id="SSF52743">
    <property type="entry name" value="Subtilisin-like"/>
    <property type="match status" value="1"/>
</dbReference>
<protein>
    <submittedName>
        <fullName evidence="9">Protease</fullName>
    </submittedName>
</protein>
<dbReference type="Proteomes" id="UP000238288">
    <property type="component" value="Chromosome PCAR9a"/>
</dbReference>
<feature type="chain" id="PRO_5014462105" evidence="6">
    <location>
        <begin position="26"/>
        <end position="448"/>
    </location>
</feature>
<evidence type="ECO:0000256" key="1">
    <source>
        <dbReference type="ARBA" id="ARBA00011073"/>
    </source>
</evidence>
<comment type="similarity">
    <text evidence="1 5">Belongs to the peptidase S8 family.</text>
</comment>
<dbReference type="EMBL" id="LT965928">
    <property type="protein sequence ID" value="SOU41376.1"/>
    <property type="molecule type" value="Genomic_DNA"/>
</dbReference>
<organism evidence="9 10">
    <name type="scientific">Pseudoalteromonas carrageenovora IAM 12662</name>
    <dbReference type="NCBI Taxonomy" id="1314868"/>
    <lineage>
        <taxon>Bacteria</taxon>
        <taxon>Pseudomonadati</taxon>
        <taxon>Pseudomonadota</taxon>
        <taxon>Gammaproteobacteria</taxon>
        <taxon>Alteromonadales</taxon>
        <taxon>Pseudoalteromonadaceae</taxon>
        <taxon>Pseudoalteromonas</taxon>
    </lineage>
</organism>
<dbReference type="InterPro" id="IPR015500">
    <property type="entry name" value="Peptidase_S8_subtilisin-rel"/>
</dbReference>
<keyword evidence="6" id="KW-0732">Signal</keyword>
<evidence type="ECO:0000313" key="9">
    <source>
        <dbReference type="EMBL" id="SOU41376.1"/>
    </source>
</evidence>
<keyword evidence="2 5" id="KW-0645">Protease</keyword>
<dbReference type="InterPro" id="IPR050131">
    <property type="entry name" value="Peptidase_S8_subtilisin-like"/>
</dbReference>
<evidence type="ECO:0000256" key="5">
    <source>
        <dbReference type="PROSITE-ProRule" id="PRU01240"/>
    </source>
</evidence>
<dbReference type="InterPro" id="IPR036852">
    <property type="entry name" value="Peptidase_S8/S53_dom_sf"/>
</dbReference>
<dbReference type="CDD" id="cd05561">
    <property type="entry name" value="Peptidases_S8_4"/>
    <property type="match status" value="1"/>
</dbReference>
<dbReference type="GO" id="GO:0004252">
    <property type="term" value="F:serine-type endopeptidase activity"/>
    <property type="evidence" value="ECO:0007669"/>
    <property type="project" value="UniProtKB-UniRule"/>
</dbReference>
<evidence type="ECO:0000256" key="6">
    <source>
        <dbReference type="SAM" id="SignalP"/>
    </source>
</evidence>
<evidence type="ECO:0000313" key="8">
    <source>
        <dbReference type="EMBL" id="MBE0383970.1"/>
    </source>
</evidence>
<feature type="domain" description="Peptidase S8/S53" evidence="7">
    <location>
        <begin position="198"/>
        <end position="439"/>
    </location>
</feature>
<dbReference type="GeneID" id="93664058"/>
<feature type="active site" description="Charge relay system" evidence="5">
    <location>
        <position position="206"/>
    </location>
</feature>
<dbReference type="AlphaFoldDB" id="A0A2K4XAP2"/>
<reference evidence="8 11" key="1">
    <citation type="submission" date="2015-06" db="EMBL/GenBank/DDBJ databases">
        <title>Genome sequence of Pseudoalteromonas carrageenovora.</title>
        <authorList>
            <person name="Xie B.-B."/>
            <person name="Rong J.-C."/>
            <person name="Qin Q.-L."/>
            <person name="Zhang Y.-Z."/>
        </authorList>
    </citation>
    <scope>NUCLEOTIDE SEQUENCE [LARGE SCALE GENOMIC DNA]</scope>
    <source>
        <strain evidence="8 11">IAM 12662</strain>
    </source>
</reference>
<dbReference type="Gene3D" id="3.40.50.200">
    <property type="entry name" value="Peptidase S8/S53 domain"/>
    <property type="match status" value="1"/>
</dbReference>
<dbReference type="OrthoDB" id="5405281at2"/>
<evidence type="ECO:0000313" key="10">
    <source>
        <dbReference type="Proteomes" id="UP000238288"/>
    </source>
</evidence>
<name>A0A2K4XAP2_PSEVC</name>
<feature type="active site" description="Charge relay system" evidence="5">
    <location>
        <position position="392"/>
    </location>
</feature>
<dbReference type="PROSITE" id="PS00138">
    <property type="entry name" value="SUBTILASE_SER"/>
    <property type="match status" value="1"/>
</dbReference>
<sequence>MNIKNTRVKHIIAASLCIFSATSSANIVKVDQVLGQLNPIEQRIEQTIERAQRLPLPVPVPQVSIDELKAQISEPISSLPNVLNININSQNTAFVEVELENSFRAIERQWLLMANSQQLNTLQQQNVTIVSVKNYNALNMSLVRFNVPQGVNSKSELLKALNLDESAILDRNHIYQAQTGEPTAKVTPNNSIAPYCTQSVKIGMIDSAINTKHSAFEGTNITTQSFLPQGLSSPNLHGTAIAGLITGKGAKLSPLLGSAKLYSAEVFYRQSEYAQGATLFAIVEALNWLVSNKIPVINMSLTGPNNAVLEASITAAIKQNVLIVAAAGNQGPASQPLYPGAYKSVIAVSAIDATNQIYRWSNKGGYIDFAALGVNVVTSQGNGKFGRESGTSMAAPHVSAALSCLLLKHGNNKTKALNELTSLAVDLGEQGKDTTFGYGAIYPPKNAL</sequence>
<gene>
    <name evidence="9" type="ORF">PCAR9_A30556</name>
    <name evidence="8" type="ORF">PCARR_a2302</name>
</gene>
<dbReference type="Proteomes" id="UP000615003">
    <property type="component" value="Unassembled WGS sequence"/>
</dbReference>
<evidence type="ECO:0000259" key="7">
    <source>
        <dbReference type="Pfam" id="PF00082"/>
    </source>
</evidence>
<dbReference type="PANTHER" id="PTHR43806:SF11">
    <property type="entry name" value="CEREVISIN-RELATED"/>
    <property type="match status" value="1"/>
</dbReference>
<accession>A0A2K4XAP2</accession>
<evidence type="ECO:0000313" key="11">
    <source>
        <dbReference type="Proteomes" id="UP000615003"/>
    </source>
</evidence>
<feature type="active site" description="Charge relay system" evidence="5">
    <location>
        <position position="237"/>
    </location>
</feature>
<dbReference type="EMBL" id="AQGW01000023">
    <property type="protein sequence ID" value="MBE0383970.1"/>
    <property type="molecule type" value="Genomic_DNA"/>
</dbReference>
<dbReference type="InterPro" id="IPR000209">
    <property type="entry name" value="Peptidase_S8/S53_dom"/>
</dbReference>
<keyword evidence="11" id="KW-1185">Reference proteome</keyword>
<dbReference type="RefSeq" id="WP_104642951.1">
    <property type="nucleotide sequence ID" value="NZ_AQGW01000023.1"/>
</dbReference>
<evidence type="ECO:0000256" key="4">
    <source>
        <dbReference type="ARBA" id="ARBA00022825"/>
    </source>
</evidence>
<keyword evidence="4 5" id="KW-0720">Serine protease</keyword>
<dbReference type="PROSITE" id="PS51892">
    <property type="entry name" value="SUBTILASE"/>
    <property type="match status" value="1"/>
</dbReference>
<dbReference type="PANTHER" id="PTHR43806">
    <property type="entry name" value="PEPTIDASE S8"/>
    <property type="match status" value="1"/>
</dbReference>
<dbReference type="InterPro" id="IPR023828">
    <property type="entry name" value="Peptidase_S8_Ser-AS"/>
</dbReference>
<dbReference type="Pfam" id="PF00082">
    <property type="entry name" value="Peptidase_S8"/>
    <property type="match status" value="1"/>
</dbReference>
<feature type="signal peptide" evidence="6">
    <location>
        <begin position="1"/>
        <end position="25"/>
    </location>
</feature>
<keyword evidence="3 5" id="KW-0378">Hydrolase</keyword>
<evidence type="ECO:0000256" key="3">
    <source>
        <dbReference type="ARBA" id="ARBA00022801"/>
    </source>
</evidence>
<dbReference type="GO" id="GO:0006508">
    <property type="term" value="P:proteolysis"/>
    <property type="evidence" value="ECO:0007669"/>
    <property type="project" value="UniProtKB-KW"/>
</dbReference>
<dbReference type="PRINTS" id="PR00723">
    <property type="entry name" value="SUBTILISIN"/>
</dbReference>
<proteinExistence type="inferred from homology"/>